<dbReference type="CDD" id="cd01095">
    <property type="entry name" value="Nitrilotriacetate_monoxgenase"/>
    <property type="match status" value="1"/>
</dbReference>
<keyword evidence="4 8" id="KW-0503">Monooxygenase</keyword>
<evidence type="ECO:0000313" key="9">
    <source>
        <dbReference type="Proteomes" id="UP000461670"/>
    </source>
</evidence>
<keyword evidence="1 6" id="KW-0285">Flavoprotein</keyword>
<evidence type="ECO:0000313" key="8">
    <source>
        <dbReference type="EMBL" id="KAF1020905.1"/>
    </source>
</evidence>
<dbReference type="InterPro" id="IPR051260">
    <property type="entry name" value="Diverse_substr_monoxygenases"/>
</dbReference>
<dbReference type="InterPro" id="IPR016215">
    <property type="entry name" value="NTA_MOA"/>
</dbReference>
<dbReference type="Pfam" id="PF00296">
    <property type="entry name" value="Bac_luciferase"/>
    <property type="match status" value="1"/>
</dbReference>
<dbReference type="Gene3D" id="3.20.20.30">
    <property type="entry name" value="Luciferase-like domain"/>
    <property type="match status" value="1"/>
</dbReference>
<evidence type="ECO:0000256" key="4">
    <source>
        <dbReference type="ARBA" id="ARBA00023033"/>
    </source>
</evidence>
<feature type="binding site" evidence="6">
    <location>
        <position position="59"/>
    </location>
    <ligand>
        <name>FMN</name>
        <dbReference type="ChEBI" id="CHEBI:58210"/>
    </ligand>
</feature>
<evidence type="ECO:0000259" key="7">
    <source>
        <dbReference type="Pfam" id="PF00296"/>
    </source>
</evidence>
<gene>
    <name evidence="8" type="primary">ntaA_9</name>
    <name evidence="8" type="ORF">GAK30_02184</name>
</gene>
<proteinExistence type="inferred from homology"/>
<comment type="caution">
    <text evidence="8">The sequence shown here is derived from an EMBL/GenBank/DDBJ whole genome shotgun (WGS) entry which is preliminary data.</text>
</comment>
<keyword evidence="3" id="KW-0560">Oxidoreductase</keyword>
<dbReference type="GO" id="GO:0016705">
    <property type="term" value="F:oxidoreductase activity, acting on paired donors, with incorporation or reduction of molecular oxygen"/>
    <property type="evidence" value="ECO:0007669"/>
    <property type="project" value="InterPro"/>
</dbReference>
<dbReference type="EMBL" id="WNDQ01000028">
    <property type="protein sequence ID" value="KAF1020905.1"/>
    <property type="molecule type" value="Genomic_DNA"/>
</dbReference>
<keyword evidence="2 6" id="KW-0288">FMN</keyword>
<name>A0A7V8JQB6_9BURK</name>
<evidence type="ECO:0000256" key="3">
    <source>
        <dbReference type="ARBA" id="ARBA00023002"/>
    </source>
</evidence>
<dbReference type="NCBIfam" id="TIGR03860">
    <property type="entry name" value="FMN_nitrolo"/>
    <property type="match status" value="1"/>
</dbReference>
<evidence type="ECO:0000256" key="5">
    <source>
        <dbReference type="ARBA" id="ARBA00033748"/>
    </source>
</evidence>
<sequence length="438" mass="47665">MAASRPRQLHLNANIFPSGRHAAAWRRHAAPPWPTDFDHLAAIGRAAEQATFDAIFLSDQPGLDPSAVDRPWLALDPLVAWTAVARETRHIGLVATASTTFEHPYNLARRYASLAHASGGRAAWNIVTTHHAGVAGNFGLRELPDHARRYARAEEFVDIVTRLWDSWEPGAIAADPAAPQYLDLAKVHPVAFHGEFFDVQGRFGVPPAPGGRPVLFQAGDSSESRDLGARWADALFVVARTLADGQALRRDIDERARRFGRDPSKVLIMPGLLTVLGDTEGAAWRDKEALDAQLDLTAEQRRLAALFGVPPERVPLDQPLAADLLDGAWTQSKTRGFAAGLLSEALAKGWTARQAIAHNPGGHRALIGTPEQVADDLARWFTEGAADGFNINFDTYPDDLTIFGEQVVPLLRRRGIFREAYEGTTLRGHLGLDASDGA</sequence>
<organism evidence="8 9">
    <name type="scientific">Paracidovorax wautersii</name>
    <dbReference type="NCBI Taxonomy" id="1177982"/>
    <lineage>
        <taxon>Bacteria</taxon>
        <taxon>Pseudomonadati</taxon>
        <taxon>Pseudomonadota</taxon>
        <taxon>Betaproteobacteria</taxon>
        <taxon>Burkholderiales</taxon>
        <taxon>Comamonadaceae</taxon>
        <taxon>Paracidovorax</taxon>
    </lineage>
</organism>
<evidence type="ECO:0000256" key="1">
    <source>
        <dbReference type="ARBA" id="ARBA00022630"/>
    </source>
</evidence>
<dbReference type="InterPro" id="IPR036661">
    <property type="entry name" value="Luciferase-like_sf"/>
</dbReference>
<feature type="binding site" evidence="6">
    <location>
        <position position="96"/>
    </location>
    <ligand>
        <name>FMN</name>
        <dbReference type="ChEBI" id="CHEBI:58210"/>
    </ligand>
</feature>
<feature type="domain" description="Luciferase-like" evidence="7">
    <location>
        <begin position="28"/>
        <end position="384"/>
    </location>
</feature>
<dbReference type="InterPro" id="IPR011251">
    <property type="entry name" value="Luciferase-like_dom"/>
</dbReference>
<comment type="similarity">
    <text evidence="5">Belongs to the NtaA/SnaA/DszA monooxygenase family.</text>
</comment>
<dbReference type="Proteomes" id="UP000461670">
    <property type="component" value="Unassembled WGS sequence"/>
</dbReference>
<accession>A0A7V8JQB6</accession>
<feature type="binding site" evidence="6">
    <location>
        <position position="150"/>
    </location>
    <ligand>
        <name>FMN</name>
        <dbReference type="ChEBI" id="CHEBI:58210"/>
    </ligand>
</feature>
<dbReference type="SUPFAM" id="SSF51679">
    <property type="entry name" value="Bacterial luciferase-like"/>
    <property type="match status" value="1"/>
</dbReference>
<dbReference type="PIRSF" id="PIRSF000337">
    <property type="entry name" value="NTA_MOA"/>
    <property type="match status" value="1"/>
</dbReference>
<feature type="binding site" evidence="6">
    <location>
        <position position="221"/>
    </location>
    <ligand>
        <name>FMN</name>
        <dbReference type="ChEBI" id="CHEBI:58210"/>
    </ligand>
</feature>
<reference evidence="9" key="1">
    <citation type="journal article" date="2020" name="MBio">
        <title>Horizontal gene transfer to a defensive symbiont with a reduced genome amongst a multipartite beetle microbiome.</title>
        <authorList>
            <person name="Waterworth S.C."/>
            <person name="Florez L.V."/>
            <person name="Rees E.R."/>
            <person name="Hertweck C."/>
            <person name="Kaltenpoth M."/>
            <person name="Kwan J.C."/>
        </authorList>
    </citation>
    <scope>NUCLEOTIDE SEQUENCE [LARGE SCALE GENOMIC DNA]</scope>
</reference>
<feature type="binding site" evidence="6">
    <location>
        <position position="146"/>
    </location>
    <ligand>
        <name>FMN</name>
        <dbReference type="ChEBI" id="CHEBI:58210"/>
    </ligand>
</feature>
<dbReference type="PANTHER" id="PTHR30011">
    <property type="entry name" value="ALKANESULFONATE MONOOXYGENASE-RELATED"/>
    <property type="match status" value="1"/>
</dbReference>
<evidence type="ECO:0000256" key="6">
    <source>
        <dbReference type="PIRSR" id="PIRSR000337-1"/>
    </source>
</evidence>
<protein>
    <submittedName>
        <fullName evidence="8">Nitrilotriacetate monooxygenase component A</fullName>
    </submittedName>
</protein>
<dbReference type="AlphaFoldDB" id="A0A7V8JQB6"/>
<dbReference type="GO" id="GO:0004497">
    <property type="term" value="F:monooxygenase activity"/>
    <property type="evidence" value="ECO:0007669"/>
    <property type="project" value="UniProtKB-KW"/>
</dbReference>
<dbReference type="PANTHER" id="PTHR30011:SF16">
    <property type="entry name" value="C2H2 FINGER DOMAIN TRANSCRIPTION FACTOR (EUROFUNG)-RELATED"/>
    <property type="match status" value="1"/>
</dbReference>
<evidence type="ECO:0000256" key="2">
    <source>
        <dbReference type="ARBA" id="ARBA00022643"/>
    </source>
</evidence>